<dbReference type="InterPro" id="IPR014957">
    <property type="entry name" value="IDEAL_dom"/>
</dbReference>
<dbReference type="InterPro" id="IPR027393">
    <property type="entry name" value="Virus_scaffolding_prot_C"/>
</dbReference>
<name>A0A4U1MMY4_9BACL</name>
<evidence type="ECO:0000259" key="1">
    <source>
        <dbReference type="SMART" id="SM00914"/>
    </source>
</evidence>
<feature type="domain" description="IDEAL" evidence="1">
    <location>
        <begin position="30"/>
        <end position="66"/>
    </location>
</feature>
<dbReference type="Gene3D" id="4.10.810.10">
    <property type="entry name" value="Virus Scaffolding Protein, Chain A"/>
    <property type="match status" value="1"/>
</dbReference>
<dbReference type="EMBL" id="SWFM01000001">
    <property type="protein sequence ID" value="TKD72347.1"/>
    <property type="molecule type" value="Genomic_DNA"/>
</dbReference>
<protein>
    <submittedName>
        <fullName evidence="2">IDEAL domain-containing protein</fullName>
    </submittedName>
</protein>
<reference evidence="2 3" key="1">
    <citation type="submission" date="2019-04" db="EMBL/GenBank/DDBJ databases">
        <title>Genome sequence of Bacillus hwajinpoensis strain Y2.</title>
        <authorList>
            <person name="Fair J.L."/>
            <person name="Maclea K.S."/>
        </authorList>
    </citation>
    <scope>NUCLEOTIDE SEQUENCE [LARGE SCALE GENOMIC DNA]</scope>
    <source>
        <strain evidence="2 3">Y2</strain>
    </source>
</reference>
<evidence type="ECO:0000313" key="3">
    <source>
        <dbReference type="Proteomes" id="UP000310541"/>
    </source>
</evidence>
<dbReference type="SMART" id="SM00914">
    <property type="entry name" value="IDEAL"/>
    <property type="match status" value="1"/>
</dbReference>
<dbReference type="Pfam" id="PF08858">
    <property type="entry name" value="IDEAL"/>
    <property type="match status" value="1"/>
</dbReference>
<dbReference type="Proteomes" id="UP000310541">
    <property type="component" value="Unassembled WGS sequence"/>
</dbReference>
<evidence type="ECO:0000313" key="2">
    <source>
        <dbReference type="EMBL" id="TKD72347.1"/>
    </source>
</evidence>
<accession>A0A4U1MMY4</accession>
<organism evidence="2 3">
    <name type="scientific">Guptibacillus hwajinpoensis</name>
    <dbReference type="NCBI Taxonomy" id="208199"/>
    <lineage>
        <taxon>Bacteria</taxon>
        <taxon>Bacillati</taxon>
        <taxon>Bacillota</taxon>
        <taxon>Bacilli</taxon>
        <taxon>Bacillales</taxon>
        <taxon>Guptibacillaceae</taxon>
        <taxon>Guptibacillus</taxon>
    </lineage>
</organism>
<comment type="caution">
    <text evidence="2">The sequence shown here is derived from an EMBL/GenBank/DDBJ whole genome shotgun (WGS) entry which is preliminary data.</text>
</comment>
<proteinExistence type="predicted"/>
<dbReference type="OrthoDB" id="2969764at2"/>
<sequence>MEDCAMENRKVYQNQISEKRQEMVEQLIEHINASTIEQRKDQLKKEIDEALDLHNQELFMELTDRLNAIV</sequence>
<dbReference type="AlphaFoldDB" id="A0A4U1MMY4"/>
<gene>
    <name evidence="2" type="ORF">FBF83_06085</name>
</gene>